<organism evidence="2">
    <name type="scientific">uncultured Gemmatimonadota bacterium</name>
    <dbReference type="NCBI Taxonomy" id="203437"/>
    <lineage>
        <taxon>Bacteria</taxon>
        <taxon>Pseudomonadati</taxon>
        <taxon>Gemmatimonadota</taxon>
        <taxon>environmental samples</taxon>
    </lineage>
</organism>
<gene>
    <name evidence="2" type="ORF">AVDCRST_MAG89-2203</name>
</gene>
<feature type="non-terminal residue" evidence="2">
    <location>
        <position position="1"/>
    </location>
</feature>
<feature type="compositionally biased region" description="Basic and acidic residues" evidence="1">
    <location>
        <begin position="7"/>
        <end position="19"/>
    </location>
</feature>
<reference evidence="2" key="1">
    <citation type="submission" date="2020-02" db="EMBL/GenBank/DDBJ databases">
        <authorList>
            <person name="Meier V. D."/>
        </authorList>
    </citation>
    <scope>NUCLEOTIDE SEQUENCE</scope>
    <source>
        <strain evidence="2">AVDCRST_MAG89</strain>
    </source>
</reference>
<name>A0A6J4LLT9_9BACT</name>
<dbReference type="EMBL" id="CADCTV010000467">
    <property type="protein sequence ID" value="CAA9332538.1"/>
    <property type="molecule type" value="Genomic_DNA"/>
</dbReference>
<protein>
    <submittedName>
        <fullName evidence="2">Uncharacterized protein</fullName>
    </submittedName>
</protein>
<proteinExistence type="predicted"/>
<evidence type="ECO:0000313" key="2">
    <source>
        <dbReference type="EMBL" id="CAA9332538.1"/>
    </source>
</evidence>
<evidence type="ECO:0000256" key="1">
    <source>
        <dbReference type="SAM" id="MobiDB-lite"/>
    </source>
</evidence>
<sequence>VHPVPGHGERRGARGHQEGSVRQGVHLLRARAEWCGRRGILPGCVRQQQRFLRAQKLQPDRVRHRKHRFRI</sequence>
<dbReference type="AlphaFoldDB" id="A0A6J4LLT9"/>
<feature type="non-terminal residue" evidence="2">
    <location>
        <position position="71"/>
    </location>
</feature>
<feature type="region of interest" description="Disordered" evidence="1">
    <location>
        <begin position="1"/>
        <end position="22"/>
    </location>
</feature>
<accession>A0A6J4LLT9</accession>